<dbReference type="PANTHER" id="PTHR44051">
    <property type="entry name" value="GLUTATHIONE S-TRANSFERASE-RELATED"/>
    <property type="match status" value="1"/>
</dbReference>
<proteinExistence type="predicted"/>
<protein>
    <submittedName>
        <fullName evidence="3">Glutathione S-transferase family protein</fullName>
        <ecNumber evidence="3">2.5.1.18</ecNumber>
    </submittedName>
</protein>
<dbReference type="InterPro" id="IPR036249">
    <property type="entry name" value="Thioredoxin-like_sf"/>
</dbReference>
<dbReference type="SUPFAM" id="SSF47616">
    <property type="entry name" value="GST C-terminal domain-like"/>
    <property type="match status" value="1"/>
</dbReference>
<dbReference type="InterPro" id="IPR040079">
    <property type="entry name" value="Glutathione_S-Trfase"/>
</dbReference>
<dbReference type="Gene3D" id="1.20.1050.10">
    <property type="match status" value="1"/>
</dbReference>
<dbReference type="SFLD" id="SFLDG00358">
    <property type="entry name" value="Main_(cytGST)"/>
    <property type="match status" value="1"/>
</dbReference>
<dbReference type="Pfam" id="PF13409">
    <property type="entry name" value="GST_N_2"/>
    <property type="match status" value="1"/>
</dbReference>
<name>Q6MLE5_BDEBA</name>
<dbReference type="PANTHER" id="PTHR44051:SF8">
    <property type="entry name" value="GLUTATHIONE S-TRANSFERASE GSTA"/>
    <property type="match status" value="1"/>
</dbReference>
<dbReference type="InterPro" id="IPR004046">
    <property type="entry name" value="GST_C"/>
</dbReference>
<evidence type="ECO:0000259" key="1">
    <source>
        <dbReference type="PROSITE" id="PS50404"/>
    </source>
</evidence>
<dbReference type="SFLD" id="SFLDS00019">
    <property type="entry name" value="Glutathione_Transferase_(cytos"/>
    <property type="match status" value="1"/>
</dbReference>
<organism evidence="3 4">
    <name type="scientific">Bdellovibrio bacteriovorus (strain ATCC 15356 / DSM 50701 / NCIMB 9529 / HD100)</name>
    <dbReference type="NCBI Taxonomy" id="264462"/>
    <lineage>
        <taxon>Bacteria</taxon>
        <taxon>Pseudomonadati</taxon>
        <taxon>Bdellovibrionota</taxon>
        <taxon>Bdellovibrionia</taxon>
        <taxon>Bdellovibrionales</taxon>
        <taxon>Pseudobdellovibrionaceae</taxon>
        <taxon>Bdellovibrio</taxon>
    </lineage>
</organism>
<dbReference type="SUPFAM" id="SSF52833">
    <property type="entry name" value="Thioredoxin-like"/>
    <property type="match status" value="1"/>
</dbReference>
<dbReference type="Pfam" id="PF00043">
    <property type="entry name" value="GST_C"/>
    <property type="match status" value="1"/>
</dbReference>
<accession>Q6MLE5</accession>
<dbReference type="CDD" id="cd03178">
    <property type="entry name" value="GST_C_Ure2p_like"/>
    <property type="match status" value="1"/>
</dbReference>
<dbReference type="STRING" id="264462.Bd2066"/>
<gene>
    <name evidence="3" type="ordered locus">Bd2066</name>
</gene>
<dbReference type="KEGG" id="bba:Bd2066"/>
<dbReference type="GO" id="GO:0004364">
    <property type="term" value="F:glutathione transferase activity"/>
    <property type="evidence" value="ECO:0007669"/>
    <property type="project" value="UniProtKB-EC"/>
</dbReference>
<dbReference type="CDD" id="cd03048">
    <property type="entry name" value="GST_N_Ure2p_like"/>
    <property type="match status" value="1"/>
</dbReference>
<dbReference type="InterPro" id="IPR004045">
    <property type="entry name" value="Glutathione_S-Trfase_N"/>
</dbReference>
<dbReference type="AlphaFoldDB" id="Q6MLE5"/>
<sequence length="239" mass="26955">MYPKKWGPAIMDAGGQGSRFKESRFKLGIFQLRSSFMIDFYTASTPNGRKVTIILEELGLPYNLHKVNLKDLEQKKPEFLAMNPNGKIPTIIDNKGPEGKTTVFESGAILYYLAEKHGQFLGESLPEKTRTMQWVMFQMSAIGPIFGNYYYGLNTLTPPNPGFIERFEKEARRLVGVMEIQLSGNKYLSGEGYTIADMVTYPWVAGFIHAQPGWFEDKPAVKRWAELVGARPAVQKAMA</sequence>
<feature type="domain" description="GST C-terminal" evidence="2">
    <location>
        <begin position="124"/>
        <end position="239"/>
    </location>
</feature>
<dbReference type="InterPro" id="IPR036282">
    <property type="entry name" value="Glutathione-S-Trfase_C_sf"/>
</dbReference>
<dbReference type="Gene3D" id="3.40.30.10">
    <property type="entry name" value="Glutaredoxin"/>
    <property type="match status" value="1"/>
</dbReference>
<dbReference type="SFLD" id="SFLDG01151">
    <property type="entry name" value="Main.2:_Nu-like"/>
    <property type="match status" value="1"/>
</dbReference>
<evidence type="ECO:0000259" key="2">
    <source>
        <dbReference type="PROSITE" id="PS50405"/>
    </source>
</evidence>
<keyword evidence="4" id="KW-1185">Reference proteome</keyword>
<reference evidence="3 4" key="1">
    <citation type="journal article" date="2004" name="Science">
        <title>A predator unmasked: life cycle of Bdellovibrio bacteriovorus from a genomic perspective.</title>
        <authorList>
            <person name="Rendulic S."/>
            <person name="Jagtap P."/>
            <person name="Rosinus A."/>
            <person name="Eppinger M."/>
            <person name="Baar C."/>
            <person name="Lanz C."/>
            <person name="Keller H."/>
            <person name="Lambert C."/>
            <person name="Evans K.J."/>
            <person name="Goesmann A."/>
            <person name="Meyer F."/>
            <person name="Sockett R.E."/>
            <person name="Schuster S.C."/>
        </authorList>
    </citation>
    <scope>NUCLEOTIDE SEQUENCE [LARGE SCALE GENOMIC DNA]</scope>
    <source>
        <strain evidence="4">ATCC 15356 / DSM 50701 / NCIMB 9529 / HD100</strain>
    </source>
</reference>
<dbReference type="PROSITE" id="PS50404">
    <property type="entry name" value="GST_NTER"/>
    <property type="match status" value="1"/>
</dbReference>
<feature type="domain" description="GST N-terminal" evidence="1">
    <location>
        <begin position="35"/>
        <end position="121"/>
    </location>
</feature>
<dbReference type="HOGENOM" id="CLU_011226_14_4_7"/>
<keyword evidence="3" id="KW-0808">Transferase</keyword>
<evidence type="ECO:0000313" key="3">
    <source>
        <dbReference type="EMBL" id="CAE79912.1"/>
    </source>
</evidence>
<dbReference type="EC" id="2.5.1.18" evidence="3"/>
<dbReference type="Proteomes" id="UP000008080">
    <property type="component" value="Chromosome"/>
</dbReference>
<dbReference type="PROSITE" id="PS50405">
    <property type="entry name" value="GST_CTER"/>
    <property type="match status" value="1"/>
</dbReference>
<dbReference type="InterPro" id="IPR010987">
    <property type="entry name" value="Glutathione-S-Trfase_C-like"/>
</dbReference>
<dbReference type="eggNOG" id="COG0625">
    <property type="taxonomic scope" value="Bacteria"/>
</dbReference>
<evidence type="ECO:0000313" key="4">
    <source>
        <dbReference type="Proteomes" id="UP000008080"/>
    </source>
</evidence>
<dbReference type="EMBL" id="BX842651">
    <property type="protein sequence ID" value="CAE79912.1"/>
    <property type="molecule type" value="Genomic_DNA"/>
</dbReference>